<name>A0A6N6NQN1_9ACTN</name>
<evidence type="ECO:0000256" key="1">
    <source>
        <dbReference type="SAM" id="Phobius"/>
    </source>
</evidence>
<accession>A0A6N6NQN1</accession>
<dbReference type="AlphaFoldDB" id="A0A6N6NQN1"/>
<dbReference type="Proteomes" id="UP000468668">
    <property type="component" value="Unassembled WGS sequence"/>
</dbReference>
<dbReference type="RefSeq" id="WP_158048601.1">
    <property type="nucleotide sequence ID" value="NZ_WAJR01000001.1"/>
</dbReference>
<reference evidence="2 3" key="1">
    <citation type="submission" date="2019-09" db="EMBL/GenBank/DDBJ databases">
        <title>Whole genome shotgun sequencing (WGS) of Ellagibacter isourolithinifaciens DSM 104140(T) and Adlercreutzia muris DSM 29508(T).</title>
        <authorList>
            <person name="Stoll D.A."/>
            <person name="Danylec N."/>
            <person name="Huch M."/>
        </authorList>
    </citation>
    <scope>NUCLEOTIDE SEQUENCE [LARGE SCALE GENOMIC DNA]</scope>
    <source>
        <strain evidence="2 3">DSM 104140</strain>
    </source>
</reference>
<dbReference type="EMBL" id="WAJR01000001">
    <property type="protein sequence ID" value="KAB1643016.1"/>
    <property type="molecule type" value="Genomic_DNA"/>
</dbReference>
<feature type="transmembrane region" description="Helical" evidence="1">
    <location>
        <begin position="44"/>
        <end position="66"/>
    </location>
</feature>
<gene>
    <name evidence="2" type="ORF">F8C90_01155</name>
</gene>
<keyword evidence="1" id="KW-1133">Transmembrane helix</keyword>
<proteinExistence type="predicted"/>
<keyword evidence="1" id="KW-0472">Membrane</keyword>
<evidence type="ECO:0000313" key="3">
    <source>
        <dbReference type="Proteomes" id="UP000468668"/>
    </source>
</evidence>
<keyword evidence="1" id="KW-0812">Transmembrane</keyword>
<sequence length="266" mass="28360">MTIDKFEDAPYRNHEPEFTDIEGSVKYIDGSSLARPFELPRTSYALAGVFIIVAALIGAFMLAKYFDGVYGAPARAEQTVSDNLARDVSYDIPNLTTFMESSDDAIKQTLVDAGYTTYETTKEGEYLDGGFDIVKLPSDVPLAEAGLMYASGISSLSATDASRLLKGSWTLSVNHSGTTDMRLKFADFSSGGVDAAIQNAMAASGLAEAPIVDSGTDSAGNTYRSGTIDANGATYNWRVSAIPLSSVYKIKGLPDTAIYVGVRVTK</sequence>
<protein>
    <submittedName>
        <fullName evidence="2">Teichoic acid transporter</fullName>
    </submittedName>
</protein>
<dbReference type="GeneID" id="98657010"/>
<evidence type="ECO:0000313" key="2">
    <source>
        <dbReference type="EMBL" id="KAB1643016.1"/>
    </source>
</evidence>
<organism evidence="2 3">
    <name type="scientific">Ellagibacter isourolithinifaciens</name>
    <dbReference type="NCBI Taxonomy" id="2137581"/>
    <lineage>
        <taxon>Bacteria</taxon>
        <taxon>Bacillati</taxon>
        <taxon>Actinomycetota</taxon>
        <taxon>Coriobacteriia</taxon>
        <taxon>Eggerthellales</taxon>
        <taxon>Eggerthellaceae</taxon>
        <taxon>Ellagibacter</taxon>
    </lineage>
</organism>
<comment type="caution">
    <text evidence="2">The sequence shown here is derived from an EMBL/GenBank/DDBJ whole genome shotgun (WGS) entry which is preliminary data.</text>
</comment>
<keyword evidence="3" id="KW-1185">Reference proteome</keyword>
<dbReference type="OrthoDB" id="3197290at2"/>